<reference evidence="1" key="1">
    <citation type="journal article" date="2015" name="Nature">
        <title>Complex archaea that bridge the gap between prokaryotes and eukaryotes.</title>
        <authorList>
            <person name="Spang A."/>
            <person name="Saw J.H."/>
            <person name="Jorgensen S.L."/>
            <person name="Zaremba-Niedzwiedzka K."/>
            <person name="Martijn J."/>
            <person name="Lind A.E."/>
            <person name="van Eijk R."/>
            <person name="Schleper C."/>
            <person name="Guy L."/>
            <person name="Ettema T.J."/>
        </authorList>
    </citation>
    <scope>NUCLEOTIDE SEQUENCE</scope>
</reference>
<comment type="caution">
    <text evidence="1">The sequence shown here is derived from an EMBL/GenBank/DDBJ whole genome shotgun (WGS) entry which is preliminary data.</text>
</comment>
<accession>A0A0F9A840</accession>
<organism evidence="1">
    <name type="scientific">marine sediment metagenome</name>
    <dbReference type="NCBI Taxonomy" id="412755"/>
    <lineage>
        <taxon>unclassified sequences</taxon>
        <taxon>metagenomes</taxon>
        <taxon>ecological metagenomes</taxon>
    </lineage>
</organism>
<dbReference type="EMBL" id="LAZR01059165">
    <property type="protein sequence ID" value="KKK68381.1"/>
    <property type="molecule type" value="Genomic_DNA"/>
</dbReference>
<evidence type="ECO:0000313" key="1">
    <source>
        <dbReference type="EMBL" id="KKK68381.1"/>
    </source>
</evidence>
<dbReference type="AlphaFoldDB" id="A0A0F9A840"/>
<protein>
    <submittedName>
        <fullName evidence="1">Uncharacterized protein</fullName>
    </submittedName>
</protein>
<name>A0A0F9A840_9ZZZZ</name>
<proteinExistence type="predicted"/>
<sequence>MPIQEKELKGILKSLKAINAALGATAGADLLADVDALIVAETATNAILDSAVTAEGVVNANVDLIVALVGTGATGTLSFADQTQLLQNVIP</sequence>
<gene>
    <name evidence="1" type="ORF">LCGC14_2944620</name>
</gene>